<dbReference type="Pfam" id="PF06835">
    <property type="entry name" value="LptC"/>
    <property type="match status" value="1"/>
</dbReference>
<name>A0ABS7CQY0_9BACT</name>
<gene>
    <name evidence="7" type="primary">lptC</name>
    <name evidence="7" type="ORF">K0O23_04190</name>
</gene>
<keyword evidence="5" id="KW-0472">Membrane</keyword>
<feature type="chain" id="PRO_5046276024" evidence="6">
    <location>
        <begin position="20"/>
        <end position="179"/>
    </location>
</feature>
<dbReference type="NCBIfam" id="TIGR04409">
    <property type="entry name" value="LptC_YrbK"/>
    <property type="match status" value="1"/>
</dbReference>
<dbReference type="InterPro" id="IPR010664">
    <property type="entry name" value="LipoPS_assembly_LptC-rel"/>
</dbReference>
<evidence type="ECO:0000256" key="5">
    <source>
        <dbReference type="ARBA" id="ARBA00023136"/>
    </source>
</evidence>
<evidence type="ECO:0000313" key="8">
    <source>
        <dbReference type="Proteomes" id="UP000813018"/>
    </source>
</evidence>
<dbReference type="EMBL" id="JAHYXK010000002">
    <property type="protein sequence ID" value="MBW7466256.1"/>
    <property type="molecule type" value="Genomic_DNA"/>
</dbReference>
<keyword evidence="1" id="KW-1003">Cell membrane</keyword>
<evidence type="ECO:0000256" key="3">
    <source>
        <dbReference type="ARBA" id="ARBA00022692"/>
    </source>
</evidence>
<comment type="caution">
    <text evidence="7">The sequence shown here is derived from an EMBL/GenBank/DDBJ whole genome shotgun (WGS) entry which is preliminary data.</text>
</comment>
<evidence type="ECO:0000256" key="4">
    <source>
        <dbReference type="ARBA" id="ARBA00022989"/>
    </source>
</evidence>
<proteinExistence type="predicted"/>
<evidence type="ECO:0000256" key="6">
    <source>
        <dbReference type="SAM" id="SignalP"/>
    </source>
</evidence>
<keyword evidence="6" id="KW-0732">Signal</keyword>
<evidence type="ECO:0000256" key="1">
    <source>
        <dbReference type="ARBA" id="ARBA00022475"/>
    </source>
</evidence>
<keyword evidence="4" id="KW-1133">Transmembrane helix</keyword>
<reference evidence="7 8" key="1">
    <citation type="journal article" date="2016" name="Int. J. Syst. Evol. Microbiol.">
        <title>Pontibacter aydingkolensis sp. nov., isolated from soil of a salt lake.</title>
        <authorList>
            <person name="Osman G."/>
            <person name="Zhang T."/>
            <person name="Lou K."/>
            <person name="Gao Y."/>
            <person name="Chang W."/>
            <person name="Lin Q."/>
            <person name="Yang H.M."/>
            <person name="Huo X.D."/>
            <person name="Wang N."/>
        </authorList>
    </citation>
    <scope>NUCLEOTIDE SEQUENCE [LARGE SCALE GENOMIC DNA]</scope>
    <source>
        <strain evidence="7 8">KACC 19255</strain>
    </source>
</reference>
<protein>
    <submittedName>
        <fullName evidence="7">LPS export ABC transporter periplasmic protein LptC</fullName>
    </submittedName>
</protein>
<dbReference type="RefSeq" id="WP_219876133.1">
    <property type="nucleotide sequence ID" value="NZ_JAHYXK010000002.1"/>
</dbReference>
<evidence type="ECO:0000313" key="7">
    <source>
        <dbReference type="EMBL" id="MBW7466256.1"/>
    </source>
</evidence>
<keyword evidence="2" id="KW-0997">Cell inner membrane</keyword>
<dbReference type="PANTHER" id="PTHR37481:SF1">
    <property type="entry name" value="LIPOPOLYSACCHARIDE EXPORT SYSTEM PROTEIN LPTC"/>
    <property type="match status" value="1"/>
</dbReference>
<feature type="signal peptide" evidence="6">
    <location>
        <begin position="1"/>
        <end position="19"/>
    </location>
</feature>
<dbReference type="Gene3D" id="2.60.450.10">
    <property type="entry name" value="Lipopolysaccharide (LPS) transport protein A like domain"/>
    <property type="match status" value="1"/>
</dbReference>
<keyword evidence="8" id="KW-1185">Reference proteome</keyword>
<dbReference type="PANTHER" id="PTHR37481">
    <property type="entry name" value="LIPOPOLYSACCHARIDE EXPORT SYSTEM PROTEIN LPTC"/>
    <property type="match status" value="1"/>
</dbReference>
<dbReference type="InterPro" id="IPR052363">
    <property type="entry name" value="LPS_export_LptC"/>
</dbReference>
<dbReference type="PROSITE" id="PS51257">
    <property type="entry name" value="PROKAR_LIPOPROTEIN"/>
    <property type="match status" value="1"/>
</dbReference>
<organism evidence="7 8">
    <name type="scientific">Pontibacter aydingkolensis</name>
    <dbReference type="NCBI Taxonomy" id="1911536"/>
    <lineage>
        <taxon>Bacteria</taxon>
        <taxon>Pseudomonadati</taxon>
        <taxon>Bacteroidota</taxon>
        <taxon>Cytophagia</taxon>
        <taxon>Cytophagales</taxon>
        <taxon>Hymenobacteraceae</taxon>
        <taxon>Pontibacter</taxon>
    </lineage>
</organism>
<accession>A0ABS7CQY0</accession>
<sequence>MRNAYILGLLALIVSTAFSCTDELQDPDKELKYTGPLIENKDVVTLYSDSAKLLVKLQAPLQQEFENGDGVFPEGLYVEFFEKPGQMTSTLKANYAKQDRNKDIYLARGNVVVNNLQKQEKLETEELYWNKNKQEIYTDKFVKITTAEEIITGKGLRANQDFSRYSITKVTGTFSLKEE</sequence>
<evidence type="ECO:0000256" key="2">
    <source>
        <dbReference type="ARBA" id="ARBA00022519"/>
    </source>
</evidence>
<dbReference type="Proteomes" id="UP000813018">
    <property type="component" value="Unassembled WGS sequence"/>
</dbReference>
<dbReference type="InterPro" id="IPR026265">
    <property type="entry name" value="LptC"/>
</dbReference>
<keyword evidence="3" id="KW-0812">Transmembrane</keyword>